<dbReference type="RefSeq" id="WP_330973423.1">
    <property type="nucleotide sequence ID" value="NZ_JAZGLY010000001.1"/>
</dbReference>
<comment type="caution">
    <text evidence="5">The sequence shown here is derived from an EMBL/GenBank/DDBJ whole genome shotgun (WGS) entry which is preliminary data.</text>
</comment>
<proteinExistence type="predicted"/>
<dbReference type="Proteomes" id="UP001357452">
    <property type="component" value="Unassembled WGS sequence"/>
</dbReference>
<dbReference type="Gene3D" id="1.10.10.60">
    <property type="entry name" value="Homeodomain-like"/>
    <property type="match status" value="1"/>
</dbReference>
<dbReference type="EMBL" id="JAZGLY010000001">
    <property type="protein sequence ID" value="MEE6186018.1"/>
    <property type="molecule type" value="Genomic_DNA"/>
</dbReference>
<feature type="domain" description="HTH araC/xylS-type" evidence="4">
    <location>
        <begin position="182"/>
        <end position="280"/>
    </location>
</feature>
<dbReference type="SMART" id="SM00342">
    <property type="entry name" value="HTH_ARAC"/>
    <property type="match status" value="1"/>
</dbReference>
<evidence type="ECO:0000259" key="4">
    <source>
        <dbReference type="PROSITE" id="PS01124"/>
    </source>
</evidence>
<dbReference type="InterPro" id="IPR018060">
    <property type="entry name" value="HTH_AraC"/>
</dbReference>
<dbReference type="InterPro" id="IPR020449">
    <property type="entry name" value="Tscrpt_reg_AraC-type_HTH"/>
</dbReference>
<accession>A0ABU7RDE1</accession>
<dbReference type="SUPFAM" id="SSF46689">
    <property type="entry name" value="Homeodomain-like"/>
    <property type="match status" value="1"/>
</dbReference>
<organism evidence="5 6">
    <name type="scientific">Niabella digestorum</name>
    <dbReference type="NCBI Taxonomy" id="3117701"/>
    <lineage>
        <taxon>Bacteria</taxon>
        <taxon>Pseudomonadati</taxon>
        <taxon>Bacteroidota</taxon>
        <taxon>Chitinophagia</taxon>
        <taxon>Chitinophagales</taxon>
        <taxon>Chitinophagaceae</taxon>
        <taxon>Niabella</taxon>
    </lineage>
</organism>
<evidence type="ECO:0000256" key="3">
    <source>
        <dbReference type="ARBA" id="ARBA00023163"/>
    </source>
</evidence>
<keyword evidence="6" id="KW-1185">Reference proteome</keyword>
<dbReference type="PRINTS" id="PR00032">
    <property type="entry name" value="HTHARAC"/>
</dbReference>
<keyword evidence="3" id="KW-0804">Transcription</keyword>
<keyword evidence="2" id="KW-0238">DNA-binding</keyword>
<dbReference type="Pfam" id="PF12833">
    <property type="entry name" value="HTH_18"/>
    <property type="match status" value="1"/>
</dbReference>
<protein>
    <submittedName>
        <fullName evidence="5">Helix-turn-helix domain-containing protein</fullName>
    </submittedName>
</protein>
<evidence type="ECO:0000313" key="5">
    <source>
        <dbReference type="EMBL" id="MEE6186018.1"/>
    </source>
</evidence>
<dbReference type="PROSITE" id="PS01124">
    <property type="entry name" value="HTH_ARAC_FAMILY_2"/>
    <property type="match status" value="1"/>
</dbReference>
<dbReference type="InterPro" id="IPR009057">
    <property type="entry name" value="Homeodomain-like_sf"/>
</dbReference>
<sequence length="286" mass="33909">MHSIPLFKSDLKTLGIIKLDETTIEEINNGTYKQFIRVLYIPKGYSLQIDLSSYKISRASLFFVNTDQYLYINKSTREQGYLIFYNRDFYCIQIHDHEVACDGILFNNIHNIPFVQLPSEDQPYYSAIFEDMLYELEQQQSSQEEMLRTYLKQLFIKAARLWKQQHLHETLSKQPTDVEFFRKFTLLVEKHYKEKHNVADYAAMLFMAPKTLTHKFKKLNLPQPNEIIKNRILLEAKRLLVHTDLTAKEIGYELGYDDPAYFSRLFLQKTGTTPSHYRTSFLKETN</sequence>
<dbReference type="PANTHER" id="PTHR43280:SF32">
    <property type="entry name" value="TRANSCRIPTIONAL REGULATORY PROTEIN"/>
    <property type="match status" value="1"/>
</dbReference>
<reference evidence="5 6" key="1">
    <citation type="submission" date="2024-01" db="EMBL/GenBank/DDBJ databases">
        <title>Niabella digestum sp. nov., isolated from waste digestion system.</title>
        <authorList>
            <person name="Zhang L."/>
        </authorList>
    </citation>
    <scope>NUCLEOTIDE SEQUENCE [LARGE SCALE GENOMIC DNA]</scope>
    <source>
        <strain evidence="5 6">A18</strain>
    </source>
</reference>
<dbReference type="PANTHER" id="PTHR43280">
    <property type="entry name" value="ARAC-FAMILY TRANSCRIPTIONAL REGULATOR"/>
    <property type="match status" value="1"/>
</dbReference>
<evidence type="ECO:0000313" key="6">
    <source>
        <dbReference type="Proteomes" id="UP001357452"/>
    </source>
</evidence>
<name>A0ABU7RDE1_9BACT</name>
<evidence type="ECO:0000256" key="1">
    <source>
        <dbReference type="ARBA" id="ARBA00023015"/>
    </source>
</evidence>
<keyword evidence="1" id="KW-0805">Transcription regulation</keyword>
<gene>
    <name evidence="5" type="ORF">V2H41_01905</name>
</gene>
<evidence type="ECO:0000256" key="2">
    <source>
        <dbReference type="ARBA" id="ARBA00023125"/>
    </source>
</evidence>